<evidence type="ECO:0000313" key="2">
    <source>
        <dbReference type="Proteomes" id="UP001176471"/>
    </source>
</evidence>
<sequence>MSAAPSFTCYTYSPTFQSAGSRWRDDVVRNPFFGSAESARQALVDLREAVSNEPDHDLPPMHLERVVTVPVTKEVMVALLNSGVGAIVKKYDIIETIGEN</sequence>
<dbReference type="RefSeq" id="WP_234189802.1">
    <property type="nucleotide sequence ID" value="NZ_JAUQOM010000046.1"/>
</dbReference>
<accession>A0ABT8ZSU5</accession>
<comment type="caution">
    <text evidence="1">The sequence shown here is derived from an EMBL/GenBank/DDBJ whole genome shotgun (WGS) entry which is preliminary data.</text>
</comment>
<dbReference type="Proteomes" id="UP001176471">
    <property type="component" value="Unassembled WGS sequence"/>
</dbReference>
<gene>
    <name evidence="1" type="ORF">Q4610_21380</name>
</gene>
<keyword evidence="2" id="KW-1185">Reference proteome</keyword>
<evidence type="ECO:0000313" key="1">
    <source>
        <dbReference type="EMBL" id="MDO7837588.1"/>
    </source>
</evidence>
<evidence type="ECO:0008006" key="3">
    <source>
        <dbReference type="Google" id="ProtNLM"/>
    </source>
</evidence>
<dbReference type="EMBL" id="JAUQOM010000046">
    <property type="protein sequence ID" value="MDO7837588.1"/>
    <property type="molecule type" value="Genomic_DNA"/>
</dbReference>
<name>A0ABT8ZSU5_9SPHN</name>
<organism evidence="1 2">
    <name type="scientific">Sphingobium cyanobacteriorum</name>
    <dbReference type="NCBI Taxonomy" id="3063954"/>
    <lineage>
        <taxon>Bacteria</taxon>
        <taxon>Pseudomonadati</taxon>
        <taxon>Pseudomonadota</taxon>
        <taxon>Alphaproteobacteria</taxon>
        <taxon>Sphingomonadales</taxon>
        <taxon>Sphingomonadaceae</taxon>
        <taxon>Sphingobium</taxon>
    </lineage>
</organism>
<reference evidence="1" key="1">
    <citation type="submission" date="2023-07" db="EMBL/GenBank/DDBJ databases">
        <title>Bacterial whole genome sequence for Sphingobium sp. HBC34.</title>
        <authorList>
            <person name="Le V."/>
            <person name="Ko S.-R."/>
            <person name="Ahn C.-Y."/>
            <person name="Oh H.-M."/>
        </authorList>
    </citation>
    <scope>NUCLEOTIDE SEQUENCE</scope>
    <source>
        <strain evidence="1">HBC34</strain>
    </source>
</reference>
<protein>
    <recommendedName>
        <fullName evidence="3">HicB family protein</fullName>
    </recommendedName>
</protein>
<proteinExistence type="predicted"/>